<reference evidence="1 2" key="1">
    <citation type="submission" date="2024-06" db="EMBL/GenBank/DDBJ databases">
        <title>Sorghum-associated microbial communities from plants grown in Nebraska, USA.</title>
        <authorList>
            <person name="Schachtman D."/>
        </authorList>
    </citation>
    <scope>NUCLEOTIDE SEQUENCE [LARGE SCALE GENOMIC DNA]</scope>
    <source>
        <strain evidence="1 2">1073</strain>
    </source>
</reference>
<comment type="caution">
    <text evidence="1">The sequence shown here is derived from an EMBL/GenBank/DDBJ whole genome shotgun (WGS) entry which is preliminary data.</text>
</comment>
<keyword evidence="2" id="KW-1185">Reference proteome</keyword>
<evidence type="ECO:0000313" key="2">
    <source>
        <dbReference type="Proteomes" id="UP001549184"/>
    </source>
</evidence>
<dbReference type="Proteomes" id="UP001549184">
    <property type="component" value="Unassembled WGS sequence"/>
</dbReference>
<dbReference type="InterPro" id="IPR015946">
    <property type="entry name" value="KH_dom-like_a/b"/>
</dbReference>
<sequence length="156" mass="16952">MSEAEQTFGITLEQVSDYEFRVRFDDTAIPDLITDETSPLGRDAGPNPSRLIAAGVANCLAASLLFALRKYKNTPGAIGAKSTLTMARNEHGRLRIKHIGVDLQLADKAEVLEHLDRVLAQFEDFCIVTQSVRQGIAVDVSLRDGDGTLLTLPSQA</sequence>
<dbReference type="Gene3D" id="3.30.300.20">
    <property type="match status" value="1"/>
</dbReference>
<dbReference type="InterPro" id="IPR003718">
    <property type="entry name" value="OsmC/Ohr_fam"/>
</dbReference>
<dbReference type="RefSeq" id="WP_354014205.1">
    <property type="nucleotide sequence ID" value="NZ_JBEPMU010000003.1"/>
</dbReference>
<dbReference type="SUPFAM" id="SSF82784">
    <property type="entry name" value="OsmC-like"/>
    <property type="match status" value="1"/>
</dbReference>
<dbReference type="EMBL" id="JBEPMU010000003">
    <property type="protein sequence ID" value="MET3652817.1"/>
    <property type="molecule type" value="Genomic_DNA"/>
</dbReference>
<proteinExistence type="predicted"/>
<gene>
    <name evidence="1" type="ORF">ABIC75_002549</name>
</gene>
<accession>A0ABV2JW78</accession>
<name>A0ABV2JW78_9GAMM</name>
<dbReference type="InterPro" id="IPR036102">
    <property type="entry name" value="OsmC/Ohrsf"/>
</dbReference>
<dbReference type="Pfam" id="PF02566">
    <property type="entry name" value="OsmC"/>
    <property type="match status" value="1"/>
</dbReference>
<organism evidence="1 2">
    <name type="scientific">Dyella japonica</name>
    <dbReference type="NCBI Taxonomy" id="231455"/>
    <lineage>
        <taxon>Bacteria</taxon>
        <taxon>Pseudomonadati</taxon>
        <taxon>Pseudomonadota</taxon>
        <taxon>Gammaproteobacteria</taxon>
        <taxon>Lysobacterales</taxon>
        <taxon>Rhodanobacteraceae</taxon>
        <taxon>Dyella</taxon>
    </lineage>
</organism>
<evidence type="ECO:0000313" key="1">
    <source>
        <dbReference type="EMBL" id="MET3652817.1"/>
    </source>
</evidence>
<protein>
    <submittedName>
        <fullName evidence="1">Organic hydroperoxide reductase OsmC/OhrA</fullName>
    </submittedName>
</protein>